<dbReference type="AlphaFoldDB" id="A0A841DFR7"/>
<protein>
    <submittedName>
        <fullName evidence="1">Uncharacterized protein</fullName>
    </submittedName>
</protein>
<name>A0A841DFR7_PLAVE</name>
<dbReference type="Proteomes" id="UP000562352">
    <property type="component" value="Unassembled WGS sequence"/>
</dbReference>
<comment type="caution">
    <text evidence="1">The sequence shown here is derived from an EMBL/GenBank/DDBJ whole genome shotgun (WGS) entry which is preliminary data.</text>
</comment>
<reference evidence="1 2" key="1">
    <citation type="submission" date="2020-08" db="EMBL/GenBank/DDBJ databases">
        <title>Genomic Encyclopedia of Type Strains, Phase III (KMG-III): the genomes of soil and plant-associated and newly described type strains.</title>
        <authorList>
            <person name="Whitman W."/>
        </authorList>
    </citation>
    <scope>NUCLEOTIDE SEQUENCE [LARGE SCALE GENOMIC DNA]</scope>
    <source>
        <strain evidence="1 2">CECT 3303</strain>
    </source>
</reference>
<sequence length="79" mass="8643">MLVVMIDPETVAALVAFTVAGGEILREVKRRRERKAAEHAQQETIMQVLRLAHACDARPARMSACPQTHTEALSSDTAS</sequence>
<organism evidence="1 2">
    <name type="scientific">Planomonospora venezuelensis</name>
    <dbReference type="NCBI Taxonomy" id="1999"/>
    <lineage>
        <taxon>Bacteria</taxon>
        <taxon>Bacillati</taxon>
        <taxon>Actinomycetota</taxon>
        <taxon>Actinomycetes</taxon>
        <taxon>Streptosporangiales</taxon>
        <taxon>Streptosporangiaceae</taxon>
        <taxon>Planomonospora</taxon>
    </lineage>
</organism>
<dbReference type="RefSeq" id="WP_184947960.1">
    <property type="nucleotide sequence ID" value="NZ_BAAAWZ010000004.1"/>
</dbReference>
<proteinExistence type="predicted"/>
<keyword evidence="2" id="KW-1185">Reference proteome</keyword>
<accession>A0A841DFR7</accession>
<gene>
    <name evidence="1" type="ORF">FHS22_006536</name>
</gene>
<evidence type="ECO:0000313" key="2">
    <source>
        <dbReference type="Proteomes" id="UP000562352"/>
    </source>
</evidence>
<dbReference type="EMBL" id="JACHJJ010000030">
    <property type="protein sequence ID" value="MBB5967234.1"/>
    <property type="molecule type" value="Genomic_DNA"/>
</dbReference>
<evidence type="ECO:0000313" key="1">
    <source>
        <dbReference type="EMBL" id="MBB5967234.1"/>
    </source>
</evidence>